<feature type="transmembrane region" description="Helical" evidence="1">
    <location>
        <begin position="7"/>
        <end position="27"/>
    </location>
</feature>
<reference evidence="2 3" key="1">
    <citation type="submission" date="2024-05" db="EMBL/GenBank/DDBJ databases">
        <title>Genome Sequence and Characterization of the New Strain Purple Sulfur Bacterium of Genus Thioalkalicoccus.</title>
        <authorList>
            <person name="Bryantseva I.A."/>
            <person name="Kyndt J.A."/>
            <person name="Imhoff J.F."/>
        </authorList>
    </citation>
    <scope>NUCLEOTIDE SEQUENCE [LARGE SCALE GENOMIC DNA]</scope>
    <source>
        <strain evidence="2 3">Um2</strain>
    </source>
</reference>
<dbReference type="EMBL" id="JBDKXB010000005">
    <property type="protein sequence ID" value="MEY6431955.1"/>
    <property type="molecule type" value="Genomic_DNA"/>
</dbReference>
<keyword evidence="1" id="KW-0812">Transmembrane</keyword>
<evidence type="ECO:0000313" key="3">
    <source>
        <dbReference type="Proteomes" id="UP001564408"/>
    </source>
</evidence>
<keyword evidence="2" id="KW-0969">Cilium</keyword>
<keyword evidence="2" id="KW-0966">Cell projection</keyword>
<comment type="caution">
    <text evidence="2">The sequence shown here is derived from an EMBL/GenBank/DDBJ whole genome shotgun (WGS) entry which is preliminary data.</text>
</comment>
<keyword evidence="1" id="KW-0472">Membrane</keyword>
<proteinExistence type="predicted"/>
<keyword evidence="2" id="KW-0282">Flagellum</keyword>
<gene>
    <name evidence="2" type="ORF">ABC977_05970</name>
</gene>
<evidence type="ECO:0000256" key="1">
    <source>
        <dbReference type="SAM" id="Phobius"/>
    </source>
</evidence>
<evidence type="ECO:0000313" key="2">
    <source>
        <dbReference type="EMBL" id="MEY6431955.1"/>
    </source>
</evidence>
<feature type="transmembrane region" description="Helical" evidence="1">
    <location>
        <begin position="129"/>
        <end position="147"/>
    </location>
</feature>
<keyword evidence="3" id="KW-1185">Reference proteome</keyword>
<protein>
    <submittedName>
        <fullName evidence="2">Flagellar motor protein MotA</fullName>
    </submittedName>
</protein>
<dbReference type="Proteomes" id="UP001564408">
    <property type="component" value="Unassembled WGS sequence"/>
</dbReference>
<accession>A0ABV4BCR0</accession>
<keyword evidence="1" id="KW-1133">Transmembrane helix</keyword>
<organism evidence="2 3">
    <name type="scientific">Thioalkalicoccus limnaeus</name>
    <dbReference type="NCBI Taxonomy" id="120681"/>
    <lineage>
        <taxon>Bacteria</taxon>
        <taxon>Pseudomonadati</taxon>
        <taxon>Pseudomonadota</taxon>
        <taxon>Gammaproteobacteria</taxon>
        <taxon>Chromatiales</taxon>
        <taxon>Chromatiaceae</taxon>
        <taxon>Thioalkalicoccus</taxon>
    </lineage>
</organism>
<name>A0ABV4BCR0_9GAMM</name>
<dbReference type="RefSeq" id="WP_369666336.1">
    <property type="nucleotide sequence ID" value="NZ_JBDKXB010000005.1"/>
</dbReference>
<sequence length="284" mass="31047">MSNPKHSLFWMGVFLTTVVALCALLFVPLRDAFLANWGFNSLILGVLFIGILINIRQVVVLGPEIEWIALFRTGETGISIAHEPRLLKPLARHLHGRRKDRFRLSALSLRTVLDGIRARLDESREISRYMVGLLIFLGLLGTFWGLLQTISAVGSVIAGLDVSGGRVDAVFERLKTGLEAPLDGMGTAFSSSLFGLGGSLVLGFLDLQAAHAQNRFFNGLEEWLSGVTQLIDEPGRRPMPPPVVDGDEGAPFEDPLLIELRAQRELLEALLRERAAGSSDKASP</sequence>
<feature type="transmembrane region" description="Helical" evidence="1">
    <location>
        <begin position="33"/>
        <end position="55"/>
    </location>
</feature>
<feature type="transmembrane region" description="Helical" evidence="1">
    <location>
        <begin position="188"/>
        <end position="207"/>
    </location>
</feature>